<comment type="caution">
    <text evidence="1">The sequence shown here is derived from an EMBL/GenBank/DDBJ whole genome shotgun (WGS) entry which is preliminary data.</text>
</comment>
<dbReference type="Proteomes" id="UP001560573">
    <property type="component" value="Unassembled WGS sequence"/>
</dbReference>
<sequence>MGLFDFLKKKEQPQTVFKTEKSVPKETEPYLGDLNKTDIIYRLVQTPRNERDEKWQQTFLENIGQASFRCGNPQVITGPDGFPYFQLFLPEPGKSFQCYVIERMKDDFLMTSGFGVVINPTPNSADWVLTYGDILNLHLNKTFYTTTETPFSRDSNDETIAENEKVMIGQPSETILPRQTRQFIAEFLKRNGVKAPKVLLMMRHRKGGKGVSQDIVFNLTPANFKDENTYRSVMQTIGWYLPRHYSFVGMDEKSLGNGFMPL</sequence>
<dbReference type="RefSeq" id="WP_369332084.1">
    <property type="nucleotide sequence ID" value="NZ_JAULBC010000010.1"/>
</dbReference>
<gene>
    <name evidence="1" type="ORF">QTN47_24395</name>
</gene>
<evidence type="ECO:0000313" key="2">
    <source>
        <dbReference type="Proteomes" id="UP001560573"/>
    </source>
</evidence>
<accession>A0ABV3ZLB3</accession>
<organism evidence="1 2">
    <name type="scientific">Danxiaibacter flavus</name>
    <dbReference type="NCBI Taxonomy" id="3049108"/>
    <lineage>
        <taxon>Bacteria</taxon>
        <taxon>Pseudomonadati</taxon>
        <taxon>Bacteroidota</taxon>
        <taxon>Chitinophagia</taxon>
        <taxon>Chitinophagales</taxon>
        <taxon>Chitinophagaceae</taxon>
        <taxon>Danxiaibacter</taxon>
    </lineage>
</organism>
<keyword evidence="2" id="KW-1185">Reference proteome</keyword>
<proteinExistence type="predicted"/>
<reference evidence="1 2" key="1">
    <citation type="submission" date="2023-07" db="EMBL/GenBank/DDBJ databases">
        <authorList>
            <person name="Lian W.-H."/>
        </authorList>
    </citation>
    <scope>NUCLEOTIDE SEQUENCE [LARGE SCALE GENOMIC DNA]</scope>
    <source>
        <strain evidence="1 2">SYSU DXS3180</strain>
    </source>
</reference>
<name>A0ABV3ZLB3_9BACT</name>
<evidence type="ECO:0000313" key="1">
    <source>
        <dbReference type="EMBL" id="MEX6690669.1"/>
    </source>
</evidence>
<protein>
    <submittedName>
        <fullName evidence="1">Uncharacterized protein</fullName>
    </submittedName>
</protein>
<dbReference type="EMBL" id="JAULBC010000010">
    <property type="protein sequence ID" value="MEX6690669.1"/>
    <property type="molecule type" value="Genomic_DNA"/>
</dbReference>